<dbReference type="FunFam" id="3.30.870.10:FF:000011">
    <property type="entry name" value="Phospholipase"/>
    <property type="match status" value="1"/>
</dbReference>
<feature type="domain" description="PLD phosphodiesterase" evidence="7">
    <location>
        <begin position="530"/>
        <end position="557"/>
    </location>
</feature>
<dbReference type="InterPro" id="IPR015679">
    <property type="entry name" value="PLipase_D_fam"/>
</dbReference>
<dbReference type="InParanoid" id="A7RXZ6"/>
<dbReference type="GO" id="GO:0004630">
    <property type="term" value="F:phospholipase D activity"/>
    <property type="evidence" value="ECO:0000318"/>
    <property type="project" value="GO_Central"/>
</dbReference>
<gene>
    <name evidence="8" type="ORF">NEMVEDRAFT_v1g164013</name>
</gene>
<dbReference type="GO" id="GO:0009395">
    <property type="term" value="P:phospholipid catabolic process"/>
    <property type="evidence" value="ECO:0000318"/>
    <property type="project" value="GO_Central"/>
</dbReference>
<dbReference type="Gene3D" id="3.30.870.10">
    <property type="entry name" value="Endonuclease Chain A"/>
    <property type="match status" value="2"/>
</dbReference>
<dbReference type="Proteomes" id="UP000001593">
    <property type="component" value="Unassembled WGS sequence"/>
</dbReference>
<evidence type="ECO:0000256" key="6">
    <source>
        <dbReference type="ARBA" id="ARBA00023098"/>
    </source>
</evidence>
<dbReference type="PANTHER" id="PTHR18896:SF76">
    <property type="entry name" value="PHOSPHOLIPASE"/>
    <property type="match status" value="1"/>
</dbReference>
<keyword evidence="4" id="KW-0378">Hydrolase</keyword>
<evidence type="ECO:0000256" key="3">
    <source>
        <dbReference type="ARBA" id="ARBA00022737"/>
    </source>
</evidence>
<keyword evidence="3" id="KW-0677">Repeat</keyword>
<dbReference type="eggNOG" id="KOG1329">
    <property type="taxonomic scope" value="Eukaryota"/>
</dbReference>
<dbReference type="CDD" id="cd09141">
    <property type="entry name" value="PLDc_vPLD1_2_yPLD_like_2"/>
    <property type="match status" value="1"/>
</dbReference>
<dbReference type="Pfam" id="PF00614">
    <property type="entry name" value="PLDc"/>
    <property type="match status" value="2"/>
</dbReference>
<comment type="catalytic activity">
    <reaction evidence="1">
        <text>a 1,2-diacyl-sn-glycero-3-phosphocholine + H2O = a 1,2-diacyl-sn-glycero-3-phosphate + choline + H(+)</text>
        <dbReference type="Rhea" id="RHEA:14445"/>
        <dbReference type="ChEBI" id="CHEBI:15354"/>
        <dbReference type="ChEBI" id="CHEBI:15377"/>
        <dbReference type="ChEBI" id="CHEBI:15378"/>
        <dbReference type="ChEBI" id="CHEBI:57643"/>
        <dbReference type="ChEBI" id="CHEBI:58608"/>
        <dbReference type="EC" id="3.1.4.4"/>
    </reaction>
</comment>
<dbReference type="GO" id="GO:0006654">
    <property type="term" value="P:phosphatidic acid biosynthetic process"/>
    <property type="evidence" value="ECO:0007669"/>
    <property type="project" value="InterPro"/>
</dbReference>
<dbReference type="PANTHER" id="PTHR18896">
    <property type="entry name" value="PHOSPHOLIPASE D"/>
    <property type="match status" value="1"/>
</dbReference>
<evidence type="ECO:0000259" key="7">
    <source>
        <dbReference type="PROSITE" id="PS50035"/>
    </source>
</evidence>
<dbReference type="InterPro" id="IPR016555">
    <property type="entry name" value="PLipase_D_euk"/>
</dbReference>
<dbReference type="PhylomeDB" id="A7RXZ6"/>
<dbReference type="AlphaFoldDB" id="A7RXZ6"/>
<dbReference type="FunFam" id="3.30.870.10:FF:000036">
    <property type="entry name" value="Phospholipase"/>
    <property type="match status" value="1"/>
</dbReference>
<evidence type="ECO:0000256" key="5">
    <source>
        <dbReference type="ARBA" id="ARBA00022963"/>
    </source>
</evidence>
<proteinExistence type="predicted"/>
<dbReference type="PIRSF" id="PIRSF009376">
    <property type="entry name" value="Phospholipase_D_euk"/>
    <property type="match status" value="1"/>
</dbReference>
<dbReference type="InterPro" id="IPR001736">
    <property type="entry name" value="PLipase_D/transphosphatidylase"/>
</dbReference>
<reference evidence="8 9" key="1">
    <citation type="journal article" date="2007" name="Science">
        <title>Sea anemone genome reveals ancestral eumetazoan gene repertoire and genomic organization.</title>
        <authorList>
            <person name="Putnam N.H."/>
            <person name="Srivastava M."/>
            <person name="Hellsten U."/>
            <person name="Dirks B."/>
            <person name="Chapman J."/>
            <person name="Salamov A."/>
            <person name="Terry A."/>
            <person name="Shapiro H."/>
            <person name="Lindquist E."/>
            <person name="Kapitonov V.V."/>
            <person name="Jurka J."/>
            <person name="Genikhovich G."/>
            <person name="Grigoriev I.V."/>
            <person name="Lucas S.M."/>
            <person name="Steele R.E."/>
            <person name="Finnerty J.R."/>
            <person name="Technau U."/>
            <person name="Martindale M.Q."/>
            <person name="Rokhsar D.S."/>
        </authorList>
    </citation>
    <scope>NUCLEOTIDE SEQUENCE [LARGE SCALE GENOMIC DNA]</scope>
    <source>
        <strain evidence="9">CH2 X CH6</strain>
    </source>
</reference>
<evidence type="ECO:0000313" key="9">
    <source>
        <dbReference type="Proteomes" id="UP000001593"/>
    </source>
</evidence>
<dbReference type="GO" id="GO:0060627">
    <property type="term" value="P:regulation of vesicle-mediated transport"/>
    <property type="evidence" value="ECO:0000318"/>
    <property type="project" value="GO_Central"/>
</dbReference>
<dbReference type="STRING" id="45351.A7RXZ6"/>
<dbReference type="EC" id="3.1.4.4" evidence="2"/>
<dbReference type="Gene3D" id="2.30.29.30">
    <property type="entry name" value="Pleckstrin-homology domain (PH domain)/Phosphotyrosine-binding domain (PTB)"/>
    <property type="match status" value="1"/>
</dbReference>
<organism evidence="8 9">
    <name type="scientific">Nematostella vectensis</name>
    <name type="common">Starlet sea anemone</name>
    <dbReference type="NCBI Taxonomy" id="45351"/>
    <lineage>
        <taxon>Eukaryota</taxon>
        <taxon>Metazoa</taxon>
        <taxon>Cnidaria</taxon>
        <taxon>Anthozoa</taxon>
        <taxon>Hexacorallia</taxon>
        <taxon>Actiniaria</taxon>
        <taxon>Edwardsiidae</taxon>
        <taxon>Nematostella</taxon>
    </lineage>
</organism>
<evidence type="ECO:0000256" key="1">
    <source>
        <dbReference type="ARBA" id="ARBA00000798"/>
    </source>
</evidence>
<keyword evidence="9" id="KW-1185">Reference proteome</keyword>
<dbReference type="InterPro" id="IPR011993">
    <property type="entry name" value="PH-like_dom_sf"/>
</dbReference>
<dbReference type="SUPFAM" id="SSF50729">
    <property type="entry name" value="PH domain-like"/>
    <property type="match status" value="1"/>
</dbReference>
<keyword evidence="6" id="KW-0443">Lipid metabolism</keyword>
<dbReference type="GO" id="GO:0005886">
    <property type="term" value="C:plasma membrane"/>
    <property type="evidence" value="ECO:0000318"/>
    <property type="project" value="GO_Central"/>
</dbReference>
<dbReference type="GO" id="GO:0035556">
    <property type="term" value="P:intracellular signal transduction"/>
    <property type="evidence" value="ECO:0007669"/>
    <property type="project" value="InterPro"/>
</dbReference>
<dbReference type="EMBL" id="DS469551">
    <property type="protein sequence ID" value="EDO43750.1"/>
    <property type="molecule type" value="Genomic_DNA"/>
</dbReference>
<evidence type="ECO:0000313" key="8">
    <source>
        <dbReference type="EMBL" id="EDO43750.1"/>
    </source>
</evidence>
<evidence type="ECO:0000256" key="2">
    <source>
        <dbReference type="ARBA" id="ARBA00012027"/>
    </source>
</evidence>
<accession>A7RXZ6</accession>
<dbReference type="SMART" id="SM00155">
    <property type="entry name" value="PLDc"/>
    <property type="match status" value="2"/>
</dbReference>
<protein>
    <recommendedName>
        <fullName evidence="2">phospholipase D</fullName>
        <ecNumber evidence="2">3.1.4.4</ecNumber>
    </recommendedName>
</protein>
<dbReference type="CDD" id="cd09138">
    <property type="entry name" value="PLDc_vPLD1_2_yPLD_like_1"/>
    <property type="match status" value="1"/>
</dbReference>
<keyword evidence="5" id="KW-0442">Lipid degradation</keyword>
<name>A7RXZ6_NEMVE</name>
<feature type="domain" description="PLD phosphodiesterase" evidence="7">
    <location>
        <begin position="216"/>
        <end position="243"/>
    </location>
</feature>
<dbReference type="GO" id="GO:0031410">
    <property type="term" value="C:cytoplasmic vesicle"/>
    <property type="evidence" value="ECO:0000318"/>
    <property type="project" value="GO_Central"/>
</dbReference>
<dbReference type="SUPFAM" id="SSF56024">
    <property type="entry name" value="Phospholipase D/nuclease"/>
    <property type="match status" value="2"/>
</dbReference>
<dbReference type="PROSITE" id="PS50035">
    <property type="entry name" value="PLD"/>
    <property type="match status" value="2"/>
</dbReference>
<sequence>MSCGIWSKRWFIVKDSFVAYISQKKKRVRGVLLLDKDFTFCHGRDETNVRHGLIISNQSRKLLLTCWTDRKAGEFMRSLVHVMATTGAEWLQTNPHDSYAPVRPDTQAQWFVDGASYFDSVALALQEAREEIFITDWWLSPEIYLRRPVREGDYWRLDQILKRKAELGVKVYVLLYKEVELALTINSAYTKALLASLHPNIKVLRHPDHVPGSGVIYWAHHEKIVAIDQKVAFVGGLDLCFGRWDDHHHRLTDFGSAVPSFKPHIPLNKTSQRCSKDQTDGGIKTWFGKDYSNPIKRDFFDIHKPFDDSVDRGAIPRMPWHDVGVAVYGVAARDVARHFILRWNATKKVKEIDHVPLLLPKSNSSLRHSILWQFYLIAMCFFPQVLRSVGSWSAGIPTEASIHQAYLDAIHRAEHFIYIENQFFITNLPADGVRNEIGEALLMRIQRAHRERKEFRVIVVMPLLPAFEGELGTPTGTAIGVITHWNYRSICRGADSLLGRLSASIEDPSRYISFYALRTHSEIHGKPITELVYVHTKMMVVDDRVAIIGSANINDRSMLGKRDSEIAVRLEDRELVSSVMNGEEFQVGPFAHSLRTHLFMEHLGLESCSGEPTDVNVQDPVSDGFYKDVWMRTAENNTKIYSEVFHCLPTDEVRSFGELALFKMIEPLVDKDRAAARESVKSIRGNLVTLPLHFMEREDLRPPIGSSEYLVSSGVFT</sequence>
<dbReference type="HOGENOM" id="CLU_000690_2_1_1"/>
<dbReference type="OMA" id="HSNIMVI"/>
<evidence type="ECO:0000256" key="4">
    <source>
        <dbReference type="ARBA" id="ARBA00022801"/>
    </source>
</evidence>